<dbReference type="RefSeq" id="WP_124087005.1">
    <property type="nucleotide sequence ID" value="NZ_UXAW01000071.1"/>
</dbReference>
<dbReference type="EMBL" id="UXAW01000071">
    <property type="protein sequence ID" value="VDC29204.1"/>
    <property type="molecule type" value="Genomic_DNA"/>
</dbReference>
<organism evidence="1 2">
    <name type="scientific">Pseudogemmobacter humi</name>
    <dbReference type="NCBI Taxonomy" id="2483812"/>
    <lineage>
        <taxon>Bacteria</taxon>
        <taxon>Pseudomonadati</taxon>
        <taxon>Pseudomonadota</taxon>
        <taxon>Alphaproteobacteria</taxon>
        <taxon>Rhodobacterales</taxon>
        <taxon>Paracoccaceae</taxon>
        <taxon>Pseudogemmobacter</taxon>
    </lineage>
</organism>
<evidence type="ECO:0000313" key="2">
    <source>
        <dbReference type="Proteomes" id="UP000277498"/>
    </source>
</evidence>
<evidence type="ECO:0000313" key="1">
    <source>
        <dbReference type="EMBL" id="VDC29204.1"/>
    </source>
</evidence>
<gene>
    <name evidence="1" type="ORF">XINFAN_02256</name>
</gene>
<accession>A0A3P5XCZ5</accession>
<keyword evidence="2" id="KW-1185">Reference proteome</keyword>
<sequence>MPKSQVKMLLALLGAILIGGAITAAVNLWLAGRLVHGAVDFARLVFVGETVAGRVDMLEGADPAEGGYALILGDLVTGRGPRLVTDPTAIRAIAPDLWYMQEGREGGIFAAAPDPAKPQIEVGALLRDGVTLRQFYCPEESCRGGFAGTESGLGRLYGIDPPPGIAVEHVTGHYQNHDSYLAAHAAIAADPDRWFAVPGAETPLPRDDSPAQISVTLPAELLPYDSGAASYEAEREAEAALQRIGLGWLGDAGGEVRVQKSWPMDLPVEAPPPTEGQAELDRLPGLSYRERRIILDVAPAGLDAVLERIDLSGFAAPDLLGLDDALYHAFGAAGYDTACLPGCARVRSGRINHPAGIEIRPAPAWRIESWRPLPDA</sequence>
<name>A0A3P5XCZ5_9RHOB</name>
<dbReference type="Proteomes" id="UP000277498">
    <property type="component" value="Unassembled WGS sequence"/>
</dbReference>
<dbReference type="OrthoDB" id="7847000at2"/>
<proteinExistence type="predicted"/>
<protein>
    <submittedName>
        <fullName evidence="1">Uncharacterized protein</fullName>
    </submittedName>
</protein>
<dbReference type="AlphaFoldDB" id="A0A3P5XCZ5"/>
<reference evidence="1 2" key="1">
    <citation type="submission" date="2018-11" db="EMBL/GenBank/DDBJ databases">
        <authorList>
            <person name="Criscuolo A."/>
        </authorList>
    </citation>
    <scope>NUCLEOTIDE SEQUENCE [LARGE SCALE GENOMIC DNA]</scope>
    <source>
        <strain evidence="1">ACIP111625</strain>
    </source>
</reference>